<comment type="caution">
    <text evidence="8">The sequence shown here is derived from an EMBL/GenBank/DDBJ whole genome shotgun (WGS) entry which is preliminary data.</text>
</comment>
<dbReference type="InterPro" id="IPR011229">
    <property type="entry name" value="Cell_cycle_GpsB"/>
</dbReference>
<dbReference type="NCBIfam" id="TIGR03544">
    <property type="entry name" value="DivI1A_domain"/>
    <property type="match status" value="1"/>
</dbReference>
<dbReference type="Pfam" id="PF05103">
    <property type="entry name" value="DivIVA"/>
    <property type="match status" value="1"/>
</dbReference>
<keyword evidence="5" id="KW-0175">Coiled coil</keyword>
<keyword evidence="2" id="KW-0963">Cytoplasm</keyword>
<comment type="subcellular location">
    <subcellularLocation>
        <location evidence="1">Cytoplasm</location>
    </subcellularLocation>
</comment>
<gene>
    <name evidence="8" type="ORF">DES48_101309</name>
</gene>
<dbReference type="InterPro" id="IPR007793">
    <property type="entry name" value="DivIVA_fam"/>
</dbReference>
<dbReference type="EMBL" id="QNRI01000001">
    <property type="protein sequence ID" value="RBP01572.1"/>
    <property type="molecule type" value="Genomic_DNA"/>
</dbReference>
<dbReference type="OrthoDB" id="389699at2"/>
<organism evidence="8 9">
    <name type="scientific">Paraliobacillus ryukyuensis</name>
    <dbReference type="NCBI Taxonomy" id="200904"/>
    <lineage>
        <taxon>Bacteria</taxon>
        <taxon>Bacillati</taxon>
        <taxon>Bacillota</taxon>
        <taxon>Bacilli</taxon>
        <taxon>Bacillales</taxon>
        <taxon>Bacillaceae</taxon>
        <taxon>Paraliobacillus</taxon>
    </lineage>
</organism>
<dbReference type="STRING" id="200904.GCA_900168775_01801"/>
<evidence type="ECO:0000256" key="2">
    <source>
        <dbReference type="ARBA" id="ARBA00022490"/>
    </source>
</evidence>
<evidence type="ECO:0000256" key="3">
    <source>
        <dbReference type="ARBA" id="ARBA00022618"/>
    </source>
</evidence>
<evidence type="ECO:0000256" key="7">
    <source>
        <dbReference type="SAM" id="MobiDB-lite"/>
    </source>
</evidence>
<evidence type="ECO:0000313" key="8">
    <source>
        <dbReference type="EMBL" id="RBP01572.1"/>
    </source>
</evidence>
<dbReference type="GO" id="GO:0005737">
    <property type="term" value="C:cytoplasm"/>
    <property type="evidence" value="ECO:0007669"/>
    <property type="project" value="UniProtKB-SubCell"/>
</dbReference>
<dbReference type="PIRSF" id="PIRSF029938">
    <property type="entry name" value="UCP029938"/>
    <property type="match status" value="1"/>
</dbReference>
<evidence type="ECO:0000313" key="9">
    <source>
        <dbReference type="Proteomes" id="UP000252254"/>
    </source>
</evidence>
<sequence>MMSEEINQISTKEILDKEFKTSMRGYNQEEVDAFLDIIIKDYEAFLNHIEKLEQDNSRLRKQSEQTRSRPVTSNHQVNYDILKRLSNLEKAVFGKKYADS</sequence>
<feature type="region of interest" description="Disordered" evidence="7">
    <location>
        <begin position="56"/>
        <end position="75"/>
    </location>
</feature>
<feature type="compositionally biased region" description="Basic and acidic residues" evidence="7">
    <location>
        <begin position="56"/>
        <end position="67"/>
    </location>
</feature>
<dbReference type="InterPro" id="IPR019933">
    <property type="entry name" value="DivIVA_domain"/>
</dbReference>
<dbReference type="PANTHER" id="PTHR35794">
    <property type="entry name" value="CELL DIVISION PROTEIN DIVIVA"/>
    <property type="match status" value="1"/>
</dbReference>
<reference evidence="8 9" key="1">
    <citation type="submission" date="2018-06" db="EMBL/GenBank/DDBJ databases">
        <title>Genomic Encyclopedia of Type Strains, Phase IV (KMG-IV): sequencing the most valuable type-strain genomes for metagenomic binning, comparative biology and taxonomic classification.</title>
        <authorList>
            <person name="Goeker M."/>
        </authorList>
    </citation>
    <scope>NUCLEOTIDE SEQUENCE [LARGE SCALE GENOMIC DNA]</scope>
    <source>
        <strain evidence="8 9">DSM 15140</strain>
    </source>
</reference>
<dbReference type="PANTHER" id="PTHR35794:SF1">
    <property type="entry name" value="CELL CYCLE PROTEIN GPSB"/>
    <property type="match status" value="1"/>
</dbReference>
<dbReference type="GO" id="GO:0008360">
    <property type="term" value="P:regulation of cell shape"/>
    <property type="evidence" value="ECO:0007669"/>
    <property type="project" value="UniProtKB-KW"/>
</dbReference>
<evidence type="ECO:0000256" key="4">
    <source>
        <dbReference type="ARBA" id="ARBA00022960"/>
    </source>
</evidence>
<dbReference type="GO" id="GO:0051301">
    <property type="term" value="P:cell division"/>
    <property type="evidence" value="ECO:0007669"/>
    <property type="project" value="UniProtKB-KW"/>
</dbReference>
<keyword evidence="9" id="KW-1185">Reference proteome</keyword>
<dbReference type="NCBIfam" id="NF010725">
    <property type="entry name" value="PRK14127.1"/>
    <property type="match status" value="1"/>
</dbReference>
<accession>A0A366EGP0</accession>
<keyword evidence="4" id="KW-0133">Cell shape</keyword>
<evidence type="ECO:0000256" key="5">
    <source>
        <dbReference type="ARBA" id="ARBA00023054"/>
    </source>
</evidence>
<keyword evidence="3" id="KW-0132">Cell division</keyword>
<keyword evidence="6" id="KW-0131">Cell cycle</keyword>
<evidence type="ECO:0000256" key="1">
    <source>
        <dbReference type="ARBA" id="ARBA00004496"/>
    </source>
</evidence>
<name>A0A366EGP0_9BACI</name>
<dbReference type="Proteomes" id="UP000252254">
    <property type="component" value="Unassembled WGS sequence"/>
</dbReference>
<dbReference type="AlphaFoldDB" id="A0A366EGP0"/>
<protein>
    <submittedName>
        <fullName evidence="8">DivIVA domain-containing protein</fullName>
    </submittedName>
</protein>
<proteinExistence type="predicted"/>
<evidence type="ECO:0000256" key="6">
    <source>
        <dbReference type="ARBA" id="ARBA00023306"/>
    </source>
</evidence>
<dbReference type="Gene3D" id="6.10.250.660">
    <property type="match status" value="1"/>
</dbReference>